<keyword evidence="2" id="KW-1185">Reference proteome</keyword>
<sequence length="664" mass="74084">MLFADIPPPPSSQFIPDSNVSQIAFIQPLNTMNAGQKINQVRLKVRGGKTKTWTIVQRETETAPGILEITANRQTYDPETQIITASGNVNARFSQGILVADELKINVETRMAVGTGNVTFQRGEQVLKGDRFEYNFLQDEGLISNGFGEVYQPTLQRDTSLNQNLPPTPLPSESIEDVSQESQYQFSVGGGRDIENFSFPETGGELNRLRFSAEEIQFDGRNWIARNVRITNDPFSSPELEIRADTAKFRQVSPLVDEIVTSQQRLVFDDGFSVPIPRNRIVLDRRERSPRLVDFGFDSDDRGGLYLERGFTLLDQPQWNLSVTPQYFVQQALLDDSLADSAVFGLETRLTGNLTPRTNLSTNLEITGFEQDVLEDNLRGSIRLQQAIGRGKAEHNLNLEASFRDRLFNGSLGFQTVQSSVGAVITSPTFPLGDTGINFSYQGGIQRINAETDVAALLEPNRENDRINLTRYQVATDFNWGTSLWTGDTLPATKEEGLRYTPSPVRPNLRLTTRVRGVTTLYSSGDDQNSISLTVGLSGQLGNFSEKTFDYTSFNASYTQVIGEGESPFEFDRIADRKRLSLGVMQQVYGPFLAGVQTSLNLDDGEVISSNIILEYSRRTYNLRLRFNPTQEIGSVSIQINGFNWKGSPNAFDDFQSVEDGVIQ</sequence>
<accession>K9YV95</accession>
<protein>
    <submittedName>
        <fullName evidence="1">Organic solvent tolerance protein OstA</fullName>
    </submittedName>
</protein>
<dbReference type="InterPro" id="IPR022244">
    <property type="entry name" value="DUF3769"/>
</dbReference>
<dbReference type="PANTHER" id="PTHR30189">
    <property type="entry name" value="LPS-ASSEMBLY PROTEIN"/>
    <property type="match status" value="1"/>
</dbReference>
<dbReference type="eggNOG" id="COG1452">
    <property type="taxonomic scope" value="Bacteria"/>
</dbReference>
<dbReference type="OrthoDB" id="441598at2"/>
<dbReference type="GO" id="GO:1990351">
    <property type="term" value="C:transporter complex"/>
    <property type="evidence" value="ECO:0007669"/>
    <property type="project" value="TreeGrafter"/>
</dbReference>
<name>K9YV95_DACS8</name>
<dbReference type="PATRIC" id="fig|13035.3.peg.2019"/>
<gene>
    <name evidence="1" type="ORF">Dacsa_1783</name>
</gene>
<dbReference type="Proteomes" id="UP000010482">
    <property type="component" value="Chromosome"/>
</dbReference>
<proteinExistence type="predicted"/>
<dbReference type="Pfam" id="PF12600">
    <property type="entry name" value="DUF3769"/>
    <property type="match status" value="1"/>
</dbReference>
<evidence type="ECO:0000313" key="1">
    <source>
        <dbReference type="EMBL" id="AFZ50442.1"/>
    </source>
</evidence>
<dbReference type="EMBL" id="CP003944">
    <property type="protein sequence ID" value="AFZ50442.1"/>
    <property type="molecule type" value="Genomic_DNA"/>
</dbReference>
<dbReference type="KEGG" id="dsl:Dacsa_1783"/>
<dbReference type="AlphaFoldDB" id="K9YV95"/>
<evidence type="ECO:0000313" key="2">
    <source>
        <dbReference type="Proteomes" id="UP000010482"/>
    </source>
</evidence>
<dbReference type="RefSeq" id="WP_015229439.1">
    <property type="nucleotide sequence ID" value="NC_019780.1"/>
</dbReference>
<dbReference type="InterPro" id="IPR050218">
    <property type="entry name" value="LptD"/>
</dbReference>
<dbReference type="PANTHER" id="PTHR30189:SF1">
    <property type="entry name" value="LPS-ASSEMBLY PROTEIN LPTD"/>
    <property type="match status" value="1"/>
</dbReference>
<dbReference type="GO" id="GO:0009279">
    <property type="term" value="C:cell outer membrane"/>
    <property type="evidence" value="ECO:0007669"/>
    <property type="project" value="TreeGrafter"/>
</dbReference>
<reference evidence="1" key="1">
    <citation type="submission" date="2012-04" db="EMBL/GenBank/DDBJ databases">
        <title>Finished genome of Dactylococcopsis salina PCC 8305.</title>
        <authorList>
            <consortium name="US DOE Joint Genome Institute"/>
            <person name="Gugger M."/>
            <person name="Coursin T."/>
            <person name="Rippka R."/>
            <person name="Tandeau De Marsac N."/>
            <person name="Huntemann M."/>
            <person name="Wei C.-L."/>
            <person name="Han J."/>
            <person name="Detter J.C."/>
            <person name="Han C."/>
            <person name="Tapia R."/>
            <person name="Daligault H."/>
            <person name="Chen A."/>
            <person name="Krypides N."/>
            <person name="Mavromatis K."/>
            <person name="Markowitz V."/>
            <person name="Szeto E."/>
            <person name="Ivanova N."/>
            <person name="Ovchinnikova G."/>
            <person name="Pagani I."/>
            <person name="Pati A."/>
            <person name="Goodwin L."/>
            <person name="Peters L."/>
            <person name="Pitluck S."/>
            <person name="Woyke T."/>
            <person name="Kerfeld C."/>
        </authorList>
    </citation>
    <scope>NUCLEOTIDE SEQUENCE [LARGE SCALE GENOMIC DNA]</scope>
    <source>
        <strain evidence="1">PCC 8305</strain>
    </source>
</reference>
<organism evidence="1 2">
    <name type="scientific">Dactylococcopsis salina (strain PCC 8305)</name>
    <name type="common">Myxobactron salinum</name>
    <dbReference type="NCBI Taxonomy" id="13035"/>
    <lineage>
        <taxon>Bacteria</taxon>
        <taxon>Bacillati</taxon>
        <taxon>Cyanobacteriota</taxon>
        <taxon>Cyanophyceae</taxon>
        <taxon>Nodosilineales</taxon>
        <taxon>Cymatolegaceae</taxon>
        <taxon>Dactylococcopsis</taxon>
    </lineage>
</organism>
<dbReference type="HOGENOM" id="CLU_010500_1_0_3"/>
<dbReference type="STRING" id="13035.Dacsa_1783"/>